<dbReference type="InterPro" id="IPR020846">
    <property type="entry name" value="MFS_dom"/>
</dbReference>
<sequence>MSVPTGKSIAPPSRESNIREDLRVSAATTVGTAIEWYDYFLYAAAAGLVFKELHFAPLGQAAATLVAFLSVGLSFIFRPLGAVLAGHFGDKWGRRKILMITLIMMGSATTLIGLLPTYNSIGIAAPILLIFLRIVQGFSAGGEWGGAVLMAVEHAPDHRRGVMGAAPQVGVPAGLLMSSGVLAIMSYIAPGEAFMQWGWRVPFLLSFVLIIVGIFIRHGVDESPVFEEIAARKSNVNMPVVKLFKRHGVLVILLALVFAGNGAAGYMTTGGFIQNYATDPTGPIGLQRSDVLNAVTLSAASWLVFTLLAGIVSDYIGRRATYIIGFIIQILGILALFPLVNTASIGYLTLGLVLLSIGLGLTYGQQSALYAELFPASVRFSGVSVTYAIGAILGGAFAPTIATALLQNTGTTSSITVYLVAMSALGLLAILLLRDRKGIPLGPEHEKLQRLSPVRGIGTTDYAKVKMD</sequence>
<reference evidence="9 10" key="1">
    <citation type="submission" date="2019-12" db="EMBL/GenBank/DDBJ databases">
        <title>Corynebacterium sp. nov., isolated from feces of the Anser Albifrons in China.</title>
        <authorList>
            <person name="Liu Q."/>
        </authorList>
    </citation>
    <scope>NUCLEOTIDE SEQUENCE [LARGE SCALE GENOMIC DNA]</scope>
    <source>
        <strain evidence="9 10">4H37-19</strain>
    </source>
</reference>
<dbReference type="InterPro" id="IPR036259">
    <property type="entry name" value="MFS_trans_sf"/>
</dbReference>
<keyword evidence="10" id="KW-1185">Reference proteome</keyword>
<feature type="transmembrane region" description="Helical" evidence="7">
    <location>
        <begin position="58"/>
        <end position="77"/>
    </location>
</feature>
<dbReference type="EMBL" id="CP046884">
    <property type="protein sequence ID" value="QNQ89732.1"/>
    <property type="molecule type" value="Genomic_DNA"/>
</dbReference>
<feature type="transmembrane region" description="Helical" evidence="7">
    <location>
        <begin position="162"/>
        <end position="185"/>
    </location>
</feature>
<keyword evidence="2" id="KW-0813">Transport</keyword>
<dbReference type="PANTHER" id="PTHR43045">
    <property type="entry name" value="SHIKIMATE TRANSPORTER"/>
    <property type="match status" value="1"/>
</dbReference>
<dbReference type="GO" id="GO:0022857">
    <property type="term" value="F:transmembrane transporter activity"/>
    <property type="evidence" value="ECO:0007669"/>
    <property type="project" value="InterPro"/>
</dbReference>
<feature type="transmembrane region" description="Helical" evidence="7">
    <location>
        <begin position="320"/>
        <end position="339"/>
    </location>
</feature>
<dbReference type="Gene3D" id="1.20.1250.20">
    <property type="entry name" value="MFS general substrate transporter like domains"/>
    <property type="match status" value="2"/>
</dbReference>
<feature type="transmembrane region" description="Helical" evidence="7">
    <location>
        <begin position="345"/>
        <end position="364"/>
    </location>
</feature>
<evidence type="ECO:0000256" key="7">
    <source>
        <dbReference type="SAM" id="Phobius"/>
    </source>
</evidence>
<dbReference type="PROSITE" id="PS50850">
    <property type="entry name" value="MFS"/>
    <property type="match status" value="1"/>
</dbReference>
<evidence type="ECO:0000256" key="4">
    <source>
        <dbReference type="ARBA" id="ARBA00022692"/>
    </source>
</evidence>
<dbReference type="PANTHER" id="PTHR43045:SF1">
    <property type="entry name" value="SHIKIMATE TRANSPORTER"/>
    <property type="match status" value="1"/>
</dbReference>
<feature type="transmembrane region" description="Helical" evidence="7">
    <location>
        <begin position="248"/>
        <end position="273"/>
    </location>
</feature>
<comment type="subcellular location">
    <subcellularLocation>
        <location evidence="1">Cell membrane</location>
        <topology evidence="1">Multi-pass membrane protein</topology>
    </subcellularLocation>
</comment>
<organism evidence="9 10">
    <name type="scientific">Corynebacterium poyangense</name>
    <dbReference type="NCBI Taxonomy" id="2684405"/>
    <lineage>
        <taxon>Bacteria</taxon>
        <taxon>Bacillati</taxon>
        <taxon>Actinomycetota</taxon>
        <taxon>Actinomycetes</taxon>
        <taxon>Mycobacteriales</taxon>
        <taxon>Corynebacteriaceae</taxon>
        <taxon>Corynebacterium</taxon>
    </lineage>
</organism>
<accession>A0A7H0SMF7</accession>
<evidence type="ECO:0000313" key="9">
    <source>
        <dbReference type="EMBL" id="QNQ89732.1"/>
    </source>
</evidence>
<dbReference type="PROSITE" id="PS00216">
    <property type="entry name" value="SUGAR_TRANSPORT_1"/>
    <property type="match status" value="1"/>
</dbReference>
<dbReference type="AlphaFoldDB" id="A0A7H0SMF7"/>
<evidence type="ECO:0000256" key="1">
    <source>
        <dbReference type="ARBA" id="ARBA00004651"/>
    </source>
</evidence>
<feature type="transmembrane region" description="Helical" evidence="7">
    <location>
        <begin position="385"/>
        <end position="406"/>
    </location>
</feature>
<evidence type="ECO:0000313" key="10">
    <source>
        <dbReference type="Proteomes" id="UP000516320"/>
    </source>
</evidence>
<dbReference type="InterPro" id="IPR005829">
    <property type="entry name" value="Sugar_transporter_CS"/>
</dbReference>
<keyword evidence="6 7" id="KW-0472">Membrane</keyword>
<dbReference type="GO" id="GO:0005886">
    <property type="term" value="C:plasma membrane"/>
    <property type="evidence" value="ECO:0007669"/>
    <property type="project" value="UniProtKB-SubCell"/>
</dbReference>
<dbReference type="InterPro" id="IPR011701">
    <property type="entry name" value="MFS"/>
</dbReference>
<dbReference type="Proteomes" id="UP000516320">
    <property type="component" value="Chromosome"/>
</dbReference>
<feature type="transmembrane region" description="Helical" evidence="7">
    <location>
        <begin position="197"/>
        <end position="216"/>
    </location>
</feature>
<evidence type="ECO:0000256" key="6">
    <source>
        <dbReference type="ARBA" id="ARBA00023136"/>
    </source>
</evidence>
<protein>
    <submittedName>
        <fullName evidence="9">MFS transporter</fullName>
    </submittedName>
</protein>
<dbReference type="CDD" id="cd17369">
    <property type="entry name" value="MFS_ShiA_like"/>
    <property type="match status" value="1"/>
</dbReference>
<dbReference type="InterPro" id="IPR005828">
    <property type="entry name" value="MFS_sugar_transport-like"/>
</dbReference>
<evidence type="ECO:0000259" key="8">
    <source>
        <dbReference type="PROSITE" id="PS50850"/>
    </source>
</evidence>
<feature type="transmembrane region" description="Helical" evidence="7">
    <location>
        <begin position="293"/>
        <end position="313"/>
    </location>
</feature>
<gene>
    <name evidence="9" type="ORF">GP475_03020</name>
</gene>
<name>A0A7H0SMF7_9CORY</name>
<evidence type="ECO:0000256" key="5">
    <source>
        <dbReference type="ARBA" id="ARBA00022989"/>
    </source>
</evidence>
<keyword evidence="5 7" id="KW-1133">Transmembrane helix</keyword>
<evidence type="ECO:0000256" key="3">
    <source>
        <dbReference type="ARBA" id="ARBA00022475"/>
    </source>
</evidence>
<feature type="transmembrane region" description="Helical" evidence="7">
    <location>
        <begin position="412"/>
        <end position="433"/>
    </location>
</feature>
<feature type="domain" description="Major facilitator superfamily (MFS) profile" evidence="8">
    <location>
        <begin position="24"/>
        <end position="438"/>
    </location>
</feature>
<keyword evidence="4 7" id="KW-0812">Transmembrane</keyword>
<dbReference type="Pfam" id="PF00083">
    <property type="entry name" value="Sugar_tr"/>
    <property type="match status" value="1"/>
</dbReference>
<dbReference type="SUPFAM" id="SSF103473">
    <property type="entry name" value="MFS general substrate transporter"/>
    <property type="match status" value="1"/>
</dbReference>
<dbReference type="KEGG" id="cpoy:GP475_03020"/>
<proteinExistence type="predicted"/>
<dbReference type="Pfam" id="PF07690">
    <property type="entry name" value="MFS_1"/>
    <property type="match status" value="1"/>
</dbReference>
<keyword evidence="3" id="KW-1003">Cell membrane</keyword>
<feature type="transmembrane region" description="Helical" evidence="7">
    <location>
        <begin position="121"/>
        <end position="141"/>
    </location>
</feature>
<evidence type="ECO:0000256" key="2">
    <source>
        <dbReference type="ARBA" id="ARBA00022448"/>
    </source>
</evidence>
<feature type="transmembrane region" description="Helical" evidence="7">
    <location>
        <begin position="97"/>
        <end position="115"/>
    </location>
</feature>